<evidence type="ECO:0000313" key="7">
    <source>
        <dbReference type="Proteomes" id="UP000256864"/>
    </source>
</evidence>
<dbReference type="InterPro" id="IPR020855">
    <property type="entry name" value="Ureohydrolase_Mn_BS"/>
</dbReference>
<dbReference type="PIRSF" id="PIRSF036979">
    <property type="entry name" value="Arginase"/>
    <property type="match status" value="1"/>
</dbReference>
<dbReference type="AlphaFoldDB" id="A0A371NDI2"/>
<dbReference type="PROSITE" id="PS51409">
    <property type="entry name" value="ARGINASE_2"/>
    <property type="match status" value="1"/>
</dbReference>
<feature type="binding site" evidence="4">
    <location>
        <position position="139"/>
    </location>
    <ligand>
        <name>Mn(2+)</name>
        <dbReference type="ChEBI" id="CHEBI:29035"/>
        <label>1</label>
    </ligand>
</feature>
<dbReference type="RefSeq" id="WP_115892123.1">
    <property type="nucleotide sequence ID" value="NZ_QREL01000001.1"/>
</dbReference>
<evidence type="ECO:0000256" key="2">
    <source>
        <dbReference type="ARBA" id="ARBA00022723"/>
    </source>
</evidence>
<evidence type="ECO:0000256" key="4">
    <source>
        <dbReference type="PIRSR" id="PIRSR036979-1"/>
    </source>
</evidence>
<keyword evidence="3 5" id="KW-0378">Hydrolase</keyword>
<protein>
    <submittedName>
        <fullName evidence="6">Agmatinase</fullName>
    </submittedName>
</protein>
<organism evidence="6 7">
    <name type="scientific">Methanothermobacter defluvii</name>
    <dbReference type="NCBI Taxonomy" id="49339"/>
    <lineage>
        <taxon>Archaea</taxon>
        <taxon>Methanobacteriati</taxon>
        <taxon>Methanobacteriota</taxon>
        <taxon>Methanomada group</taxon>
        <taxon>Methanobacteria</taxon>
        <taxon>Methanobacteriales</taxon>
        <taxon>Methanobacteriaceae</taxon>
        <taxon>Methanothermobacter</taxon>
    </lineage>
</organism>
<feature type="binding site" evidence="4">
    <location>
        <position position="219"/>
    </location>
    <ligand>
        <name>Mn(2+)</name>
        <dbReference type="ChEBI" id="CHEBI:29035"/>
        <label>1</label>
    </ligand>
</feature>
<gene>
    <name evidence="6" type="ORF">C7452_0516</name>
</gene>
<keyword evidence="4" id="KW-0464">Manganese</keyword>
<dbReference type="Proteomes" id="UP000256864">
    <property type="component" value="Unassembled WGS sequence"/>
</dbReference>
<feature type="binding site" evidence="4">
    <location>
        <position position="217"/>
    </location>
    <ligand>
        <name>Mn(2+)</name>
        <dbReference type="ChEBI" id="CHEBI:29035"/>
        <label>1</label>
    </ligand>
</feature>
<comment type="cofactor">
    <cofactor evidence="4">
        <name>Mn(2+)</name>
        <dbReference type="ChEBI" id="CHEBI:29035"/>
    </cofactor>
    <text evidence="4">Binds 2 manganese ions per subunit.</text>
</comment>
<keyword evidence="7" id="KW-1185">Reference proteome</keyword>
<evidence type="ECO:0000313" key="6">
    <source>
        <dbReference type="EMBL" id="REE28504.1"/>
    </source>
</evidence>
<dbReference type="GO" id="GO:0033389">
    <property type="term" value="P:putrescine biosynthetic process from arginine, via agmatine"/>
    <property type="evidence" value="ECO:0007669"/>
    <property type="project" value="TreeGrafter"/>
</dbReference>
<dbReference type="InterPro" id="IPR006035">
    <property type="entry name" value="Ureohydrolase"/>
</dbReference>
<dbReference type="Pfam" id="PF00491">
    <property type="entry name" value="Arginase"/>
    <property type="match status" value="1"/>
</dbReference>
<comment type="similarity">
    <text evidence="1">Belongs to the arginase family. Agmatinase subfamily.</text>
</comment>
<dbReference type="SUPFAM" id="SSF52768">
    <property type="entry name" value="Arginase/deacetylase"/>
    <property type="match status" value="1"/>
</dbReference>
<dbReference type="PROSITE" id="PS01053">
    <property type="entry name" value="ARGINASE_1"/>
    <property type="match status" value="1"/>
</dbReference>
<evidence type="ECO:0000256" key="1">
    <source>
        <dbReference type="ARBA" id="ARBA00009227"/>
    </source>
</evidence>
<dbReference type="NCBIfam" id="TIGR01230">
    <property type="entry name" value="agmatinase"/>
    <property type="match status" value="1"/>
</dbReference>
<evidence type="ECO:0000256" key="3">
    <source>
        <dbReference type="ARBA" id="ARBA00022801"/>
    </source>
</evidence>
<evidence type="ECO:0000256" key="5">
    <source>
        <dbReference type="RuleBase" id="RU003684"/>
    </source>
</evidence>
<dbReference type="PANTHER" id="PTHR11358">
    <property type="entry name" value="ARGINASE/AGMATINASE"/>
    <property type="match status" value="1"/>
</dbReference>
<feature type="binding site" evidence="4">
    <location>
        <position position="113"/>
    </location>
    <ligand>
        <name>Mn(2+)</name>
        <dbReference type="ChEBI" id="CHEBI:29035"/>
        <label>1</label>
    </ligand>
</feature>
<dbReference type="InterPro" id="IPR023696">
    <property type="entry name" value="Ureohydrolase_dom_sf"/>
</dbReference>
<dbReference type="GO" id="GO:0046872">
    <property type="term" value="F:metal ion binding"/>
    <property type="evidence" value="ECO:0007669"/>
    <property type="project" value="UniProtKB-KW"/>
</dbReference>
<reference evidence="6 7" key="1">
    <citation type="submission" date="2018-07" db="EMBL/GenBank/DDBJ databases">
        <title>Genomic Encyclopedia of Type Strains, Phase IV (KMG-IV): sequencing the most valuable type-strain genomes for metagenomic binning, comparative biology and taxonomic classification.</title>
        <authorList>
            <person name="Goeker M."/>
        </authorList>
    </citation>
    <scope>NUCLEOTIDE SEQUENCE [LARGE SCALE GENOMIC DNA]</scope>
    <source>
        <strain evidence="6 7">DSM 7466</strain>
    </source>
</reference>
<sequence length="286" mass="30716">MLLHTHEPLKFAFSTTDPERIPELSFGIMGVPFDSTTTYVPGARFGPMAVREASYSFEAYNLRFSENVEIKSFDFGDIEVSPGNFIKTAGFIGDSVSEVLDMGLKPLIIGGEHTVTLPVIENLPEHDSLTVVHLDAHMDLADTYAGERYSHATVMRRIHELGAEIVQIGIRSASAEEAEFAGEEGVRFCMAHEVMGNPAGAIELIDGIRGQVYISVDMDVLDPAYAPSVGNPAPAGLTPHIMEELVLALSGKDVVGLDVVEVASGGLADPTSVNAAKIIYDLLTLL</sequence>
<dbReference type="PANTHER" id="PTHR11358:SF26">
    <property type="entry name" value="GUANIDINO ACID HYDROLASE, MITOCHONDRIAL"/>
    <property type="match status" value="1"/>
</dbReference>
<dbReference type="GO" id="GO:0008783">
    <property type="term" value="F:agmatinase activity"/>
    <property type="evidence" value="ECO:0007669"/>
    <property type="project" value="TreeGrafter"/>
</dbReference>
<dbReference type="InterPro" id="IPR005925">
    <property type="entry name" value="Agmatinase-rel"/>
</dbReference>
<comment type="caution">
    <text evidence="6">The sequence shown here is derived from an EMBL/GenBank/DDBJ whole genome shotgun (WGS) entry which is preliminary data.</text>
</comment>
<proteinExistence type="inferred from homology"/>
<feature type="binding site" evidence="4">
    <location>
        <position position="135"/>
    </location>
    <ligand>
        <name>Mn(2+)</name>
        <dbReference type="ChEBI" id="CHEBI:29035"/>
        <label>1</label>
    </ligand>
</feature>
<accession>A0A371NDI2</accession>
<dbReference type="CDD" id="cd11593">
    <property type="entry name" value="Agmatinase-like_2"/>
    <property type="match status" value="1"/>
</dbReference>
<dbReference type="Gene3D" id="3.40.800.10">
    <property type="entry name" value="Ureohydrolase domain"/>
    <property type="match status" value="1"/>
</dbReference>
<name>A0A371NDI2_9EURY</name>
<keyword evidence="2 4" id="KW-0479">Metal-binding</keyword>
<dbReference type="EMBL" id="QREL01000001">
    <property type="protein sequence ID" value="REE28504.1"/>
    <property type="molecule type" value="Genomic_DNA"/>
</dbReference>
<feature type="binding site" evidence="4">
    <location>
        <position position="137"/>
    </location>
    <ligand>
        <name>Mn(2+)</name>
        <dbReference type="ChEBI" id="CHEBI:29035"/>
        <label>1</label>
    </ligand>
</feature>